<dbReference type="Gene3D" id="3.40.50.1440">
    <property type="entry name" value="Tubulin/FtsZ, GTPase domain"/>
    <property type="match status" value="1"/>
</dbReference>
<protein>
    <submittedName>
        <fullName evidence="1">Uncharacterized protein</fullName>
    </submittedName>
</protein>
<evidence type="ECO:0000313" key="1">
    <source>
        <dbReference type="EMBL" id="WKN39160.1"/>
    </source>
</evidence>
<gene>
    <name evidence="1" type="ORF">K4G66_10670</name>
</gene>
<dbReference type="InterPro" id="IPR036525">
    <property type="entry name" value="Tubulin/FtsZ_GTPase_sf"/>
</dbReference>
<dbReference type="AlphaFoldDB" id="A0AA49JHY7"/>
<proteinExistence type="predicted"/>
<sequence>MARLFIFGIGGTGVRVIKSLTMLLAAGVKMNATEVIPIIVDPHQSNQDLKRTLNLLESYQAVRDKRDPAQEGFFQTNISTLQRLTSSQSIGSTFSFKLKDVQNEQFKDYIDYGSLDEKNKALVSLLFSEKNLETEMDIGFVGNPNIGSVVLNQFKDSGEFVNFASNFSQNDRIFIISSIFGGTGAAGFPTILKNIRNAQPPLPNHEWVRNAKVGAVTLLPYFGVAPDPNSKIDKATFISKSKAALAYYETNVTGNNSVNALYYLGDDRTKDYPNDPGEHGQRNDAHFMEVAAALSVVDFMNMPDAALTSENARAVQPIYKEFGIKKDEEMVSFNQLGDQTQAHIKAPLTQYWFFYLYLRDRLRQTLGKQPWTDRKKPFINKAFTHGAFYQNHLSSFNEQFGTWLKELRQNKRSFAPFALTDETPTSLFDSVRGVEPQRHWGPFARENYVLFDEELNRAERNIGGVPVEQKFMRMFYDATRALLNRKFDF</sequence>
<accession>A0AA49JHY7</accession>
<reference evidence="1" key="1">
    <citation type="journal article" date="2023" name="Comput. Struct. Biotechnol. J.">
        <title>Discovery of a novel marine Bacteroidetes with a rich repertoire of carbohydrate-active enzymes.</title>
        <authorList>
            <person name="Chen B."/>
            <person name="Liu G."/>
            <person name="Chen Q."/>
            <person name="Wang H."/>
            <person name="Liu L."/>
            <person name="Tang K."/>
        </authorList>
    </citation>
    <scope>NUCLEOTIDE SEQUENCE</scope>
    <source>
        <strain evidence="1">TK19036</strain>
    </source>
</reference>
<reference evidence="1" key="2">
    <citation type="journal article" date="2024" name="Antonie Van Leeuwenhoek">
        <title>Roseihalotalea indica gen. nov., sp. nov., a halophilic Bacteroidetes from mesopelagic Southwest Indian Ocean with higher carbohydrate metabolic potential.</title>
        <authorList>
            <person name="Chen B."/>
            <person name="Zhang M."/>
            <person name="Lin D."/>
            <person name="Ye J."/>
            <person name="Tang K."/>
        </authorList>
    </citation>
    <scope>NUCLEOTIDE SEQUENCE</scope>
    <source>
        <strain evidence="1">TK19036</strain>
    </source>
</reference>
<organism evidence="1">
    <name type="scientific">Roseihalotalea indica</name>
    <dbReference type="NCBI Taxonomy" id="2867963"/>
    <lineage>
        <taxon>Bacteria</taxon>
        <taxon>Pseudomonadati</taxon>
        <taxon>Bacteroidota</taxon>
        <taxon>Cytophagia</taxon>
        <taxon>Cytophagales</taxon>
        <taxon>Catalimonadaceae</taxon>
        <taxon>Roseihalotalea</taxon>
    </lineage>
</organism>
<dbReference type="EMBL" id="CP120682">
    <property type="protein sequence ID" value="WKN39160.1"/>
    <property type="molecule type" value="Genomic_DNA"/>
</dbReference>
<dbReference type="SUPFAM" id="SSF52490">
    <property type="entry name" value="Tubulin nucleotide-binding domain-like"/>
    <property type="match status" value="1"/>
</dbReference>
<name>A0AA49JHY7_9BACT</name>